<reference evidence="9 10" key="1">
    <citation type="journal article" date="2018" name="Evol. Lett.">
        <title>Horizontal gene cluster transfer increased hallucinogenic mushroom diversity.</title>
        <authorList>
            <person name="Reynolds H.T."/>
            <person name="Vijayakumar V."/>
            <person name="Gluck-Thaler E."/>
            <person name="Korotkin H.B."/>
            <person name="Matheny P.B."/>
            <person name="Slot J.C."/>
        </authorList>
    </citation>
    <scope>NUCLEOTIDE SEQUENCE [LARGE SCALE GENOMIC DNA]</scope>
    <source>
        <strain evidence="9 10">SRW20</strain>
    </source>
</reference>
<dbReference type="EMBL" id="NHYE01000825">
    <property type="protein sequence ID" value="PPR02723.1"/>
    <property type="molecule type" value="Genomic_DNA"/>
</dbReference>
<dbReference type="GO" id="GO:0030942">
    <property type="term" value="F:endoplasmic reticulum signal peptide binding"/>
    <property type="evidence" value="ECO:0007669"/>
    <property type="project" value="UniProtKB-UniRule"/>
</dbReference>
<dbReference type="PANTHER" id="PTHR12013">
    <property type="entry name" value="SIGNAL RECOGNITION PARTICLE 14 KD PROTEIN"/>
    <property type="match status" value="1"/>
</dbReference>
<evidence type="ECO:0000256" key="4">
    <source>
        <dbReference type="ARBA" id="ARBA00022884"/>
    </source>
</evidence>
<comment type="subcellular location">
    <subcellularLocation>
        <location evidence="1 7">Cytoplasm</location>
    </subcellularLocation>
</comment>
<dbReference type="Pfam" id="PF02290">
    <property type="entry name" value="SRP14"/>
    <property type="match status" value="1"/>
</dbReference>
<keyword evidence="10" id="KW-1185">Reference proteome</keyword>
<dbReference type="SUPFAM" id="SSF54762">
    <property type="entry name" value="Signal recognition particle alu RNA binding heterodimer, SRP9/14"/>
    <property type="match status" value="1"/>
</dbReference>
<organism evidence="9 10">
    <name type="scientific">Gymnopilus dilepis</name>
    <dbReference type="NCBI Taxonomy" id="231916"/>
    <lineage>
        <taxon>Eukaryota</taxon>
        <taxon>Fungi</taxon>
        <taxon>Dikarya</taxon>
        <taxon>Basidiomycota</taxon>
        <taxon>Agaricomycotina</taxon>
        <taxon>Agaricomycetes</taxon>
        <taxon>Agaricomycetidae</taxon>
        <taxon>Agaricales</taxon>
        <taxon>Agaricineae</taxon>
        <taxon>Hymenogastraceae</taxon>
        <taxon>Gymnopilus</taxon>
    </lineage>
</organism>
<dbReference type="InParanoid" id="A0A409YI68"/>
<name>A0A409YI68_9AGAR</name>
<feature type="region of interest" description="Disordered" evidence="8">
    <location>
        <begin position="112"/>
        <end position="170"/>
    </location>
</feature>
<evidence type="ECO:0000256" key="8">
    <source>
        <dbReference type="SAM" id="MobiDB-lite"/>
    </source>
</evidence>
<comment type="similarity">
    <text evidence="2 7">Belongs to the SRP14 family.</text>
</comment>
<accession>A0A409YI68</accession>
<evidence type="ECO:0000313" key="9">
    <source>
        <dbReference type="EMBL" id="PPR02723.1"/>
    </source>
</evidence>
<dbReference type="GO" id="GO:0005786">
    <property type="term" value="C:signal recognition particle, endoplasmic reticulum targeting"/>
    <property type="evidence" value="ECO:0007669"/>
    <property type="project" value="UniProtKB-UniRule"/>
</dbReference>
<evidence type="ECO:0000256" key="1">
    <source>
        <dbReference type="ARBA" id="ARBA00004496"/>
    </source>
</evidence>
<evidence type="ECO:0000256" key="3">
    <source>
        <dbReference type="ARBA" id="ARBA00022490"/>
    </source>
</evidence>
<keyword evidence="3 7" id="KW-0963">Cytoplasm</keyword>
<dbReference type="Proteomes" id="UP000284706">
    <property type="component" value="Unassembled WGS sequence"/>
</dbReference>
<gene>
    <name evidence="9" type="ORF">CVT26_009434</name>
</gene>
<proteinExistence type="inferred from homology"/>
<evidence type="ECO:0000256" key="2">
    <source>
        <dbReference type="ARBA" id="ARBA00010349"/>
    </source>
</evidence>
<dbReference type="STRING" id="231916.A0A409YI68"/>
<evidence type="ECO:0000256" key="5">
    <source>
        <dbReference type="ARBA" id="ARBA00023135"/>
    </source>
</evidence>
<keyword evidence="4 7" id="KW-0694">RNA-binding</keyword>
<comment type="caution">
    <text evidence="9">The sequence shown here is derived from an EMBL/GenBank/DDBJ whole genome shotgun (WGS) entry which is preliminary data.</text>
</comment>
<dbReference type="InterPro" id="IPR009018">
    <property type="entry name" value="Signal_recog_particle_SRP9/14"/>
</dbReference>
<evidence type="ECO:0000256" key="7">
    <source>
        <dbReference type="RuleBase" id="RU368100"/>
    </source>
</evidence>
<dbReference type="GO" id="GO:0008312">
    <property type="term" value="F:7S RNA binding"/>
    <property type="evidence" value="ECO:0007669"/>
    <property type="project" value="UniProtKB-UniRule"/>
</dbReference>
<keyword evidence="5 7" id="KW-0733">Signal recognition particle</keyword>
<dbReference type="AlphaFoldDB" id="A0A409YI68"/>
<dbReference type="Gene3D" id="3.30.720.10">
    <property type="entry name" value="Signal recognition particle alu RNA binding heterodimer, srp9/1"/>
    <property type="match status" value="1"/>
</dbReference>
<feature type="compositionally biased region" description="Basic and acidic residues" evidence="8">
    <location>
        <begin position="149"/>
        <end position="162"/>
    </location>
</feature>
<comment type="subunit">
    <text evidence="7">Component of a fungal signal recognition particle (SRP) complex that consists of a 7SL RNA molecule (scR1) and at least six protein subunits: SRP72, SRP68, SRP54, SEC65, SRP21 and SRP14.</text>
</comment>
<dbReference type="GO" id="GO:0006614">
    <property type="term" value="P:SRP-dependent cotranslational protein targeting to membrane"/>
    <property type="evidence" value="ECO:0007669"/>
    <property type="project" value="UniProtKB-UniRule"/>
</dbReference>
<dbReference type="OrthoDB" id="19209at2759"/>
<protein>
    <recommendedName>
        <fullName evidence="7">Signal recognition particle subunit SRP14</fullName>
    </recommendedName>
    <alternativeName>
        <fullName evidence="7">Signal recognition particle 14 kDa protein</fullName>
    </alternativeName>
</protein>
<feature type="compositionally biased region" description="Basic residues" evidence="8">
    <location>
        <begin position="127"/>
        <end position="140"/>
    </location>
</feature>
<evidence type="ECO:0000256" key="6">
    <source>
        <dbReference type="ARBA" id="ARBA00023274"/>
    </source>
</evidence>
<sequence>MQLVDHDTFLKGLTSLFESTKDHGSIWLTHKRLTHDGEDAAMKLEDEGPTDTREYACLLRVTDGKSTKFSTVVKADELPKFNAHYGNLLKTAMTATMRKRDKKREKIRAEEAAKRKQKMTEPVALTGRKRGKGRRQRQRQIKALLKQQESQKKFKEREEARKKGALAIVV</sequence>
<keyword evidence="6 7" id="KW-0687">Ribonucleoprotein</keyword>
<comment type="function">
    <text evidence="7">Component of the signal recognition particle (SRP) complex, a ribonucleoprotein complex that mediates the cotranslational targeting of secretory and membrane proteins to the endoplasmic reticulum (ER).</text>
</comment>
<evidence type="ECO:0000313" key="10">
    <source>
        <dbReference type="Proteomes" id="UP000284706"/>
    </source>
</evidence>
<dbReference type="InterPro" id="IPR003210">
    <property type="entry name" value="Signal_recog_particle_SRP14"/>
</dbReference>